<name>A0AAV7T9P6_PLEWA</name>
<sequence>MWVQAVVSLSGRLKTDSTDWKRYVPQSGEVVGPGIAGKPGRCRRSIVFASLLAGGASCCRGAPGEAWLWTAGAVGDRWQFVPLSWSDCCGVALRGKLQPMQLVLAVSSDVSGCLLVSCVKRPVLVDSVETHVEEGLRAELQHELT</sequence>
<evidence type="ECO:0000313" key="1">
    <source>
        <dbReference type="EMBL" id="KAJ1173283.1"/>
    </source>
</evidence>
<reference evidence="1" key="1">
    <citation type="journal article" date="2022" name="bioRxiv">
        <title>Sequencing and chromosome-scale assembly of the giantPleurodeles waltlgenome.</title>
        <authorList>
            <person name="Brown T."/>
            <person name="Elewa A."/>
            <person name="Iarovenko S."/>
            <person name="Subramanian E."/>
            <person name="Araus A.J."/>
            <person name="Petzold A."/>
            <person name="Susuki M."/>
            <person name="Suzuki K.-i.T."/>
            <person name="Hayashi T."/>
            <person name="Toyoda A."/>
            <person name="Oliveira C."/>
            <person name="Osipova E."/>
            <person name="Leigh N.D."/>
            <person name="Simon A."/>
            <person name="Yun M.H."/>
        </authorList>
    </citation>
    <scope>NUCLEOTIDE SEQUENCE</scope>
    <source>
        <strain evidence="1">20211129_DDA</strain>
        <tissue evidence="1">Liver</tissue>
    </source>
</reference>
<accession>A0AAV7T9P6</accession>
<proteinExistence type="predicted"/>
<evidence type="ECO:0000313" key="2">
    <source>
        <dbReference type="Proteomes" id="UP001066276"/>
    </source>
</evidence>
<dbReference type="EMBL" id="JANPWB010000007">
    <property type="protein sequence ID" value="KAJ1173283.1"/>
    <property type="molecule type" value="Genomic_DNA"/>
</dbReference>
<protein>
    <submittedName>
        <fullName evidence="1">Uncharacterized protein</fullName>
    </submittedName>
</protein>
<keyword evidence="2" id="KW-1185">Reference proteome</keyword>
<gene>
    <name evidence="1" type="ORF">NDU88_005119</name>
</gene>
<comment type="caution">
    <text evidence="1">The sequence shown here is derived from an EMBL/GenBank/DDBJ whole genome shotgun (WGS) entry which is preliminary data.</text>
</comment>
<dbReference type="AlphaFoldDB" id="A0AAV7T9P6"/>
<dbReference type="Proteomes" id="UP001066276">
    <property type="component" value="Chromosome 4_1"/>
</dbReference>
<organism evidence="1 2">
    <name type="scientific">Pleurodeles waltl</name>
    <name type="common">Iberian ribbed newt</name>
    <dbReference type="NCBI Taxonomy" id="8319"/>
    <lineage>
        <taxon>Eukaryota</taxon>
        <taxon>Metazoa</taxon>
        <taxon>Chordata</taxon>
        <taxon>Craniata</taxon>
        <taxon>Vertebrata</taxon>
        <taxon>Euteleostomi</taxon>
        <taxon>Amphibia</taxon>
        <taxon>Batrachia</taxon>
        <taxon>Caudata</taxon>
        <taxon>Salamandroidea</taxon>
        <taxon>Salamandridae</taxon>
        <taxon>Pleurodelinae</taxon>
        <taxon>Pleurodeles</taxon>
    </lineage>
</organism>